<dbReference type="OrthoDB" id="8612316at2"/>
<feature type="transmembrane region" description="Helical" evidence="6">
    <location>
        <begin position="65"/>
        <end position="89"/>
    </location>
</feature>
<evidence type="ECO:0000313" key="8">
    <source>
        <dbReference type="EMBL" id="SFN47812.1"/>
    </source>
</evidence>
<organism evidence="8 9">
    <name type="scientific">Formivibrio citricus</name>
    <dbReference type="NCBI Taxonomy" id="83765"/>
    <lineage>
        <taxon>Bacteria</taxon>
        <taxon>Pseudomonadati</taxon>
        <taxon>Pseudomonadota</taxon>
        <taxon>Betaproteobacteria</taxon>
        <taxon>Neisseriales</taxon>
        <taxon>Chitinibacteraceae</taxon>
        <taxon>Formivibrio</taxon>
    </lineage>
</organism>
<evidence type="ECO:0000256" key="6">
    <source>
        <dbReference type="SAM" id="Phobius"/>
    </source>
</evidence>
<keyword evidence="9" id="KW-1185">Reference proteome</keyword>
<evidence type="ECO:0000256" key="1">
    <source>
        <dbReference type="ARBA" id="ARBA00004651"/>
    </source>
</evidence>
<proteinExistence type="predicted"/>
<keyword evidence="2" id="KW-1003">Cell membrane</keyword>
<accession>A0A1I4ZBZ6</accession>
<evidence type="ECO:0000256" key="5">
    <source>
        <dbReference type="ARBA" id="ARBA00023136"/>
    </source>
</evidence>
<keyword evidence="5 6" id="KW-0472">Membrane</keyword>
<dbReference type="AlphaFoldDB" id="A0A1I4ZBZ6"/>
<feature type="transmembrane region" description="Helical" evidence="6">
    <location>
        <begin position="34"/>
        <end position="59"/>
    </location>
</feature>
<dbReference type="Proteomes" id="UP000242869">
    <property type="component" value="Unassembled WGS sequence"/>
</dbReference>
<keyword evidence="4 6" id="KW-1133">Transmembrane helix</keyword>
<gene>
    <name evidence="8" type="ORF">SAMN05660284_01577</name>
</gene>
<keyword evidence="3 6" id="KW-0812">Transmembrane</keyword>
<evidence type="ECO:0000256" key="3">
    <source>
        <dbReference type="ARBA" id="ARBA00022692"/>
    </source>
</evidence>
<feature type="domain" description="RDD" evidence="7">
    <location>
        <begin position="28"/>
        <end position="160"/>
    </location>
</feature>
<dbReference type="GO" id="GO:0005886">
    <property type="term" value="C:plasma membrane"/>
    <property type="evidence" value="ECO:0007669"/>
    <property type="project" value="UniProtKB-SubCell"/>
</dbReference>
<protein>
    <submittedName>
        <fullName evidence="8">Uncharacterized membrane protein YckC, RDD family</fullName>
    </submittedName>
</protein>
<evidence type="ECO:0000313" key="9">
    <source>
        <dbReference type="Proteomes" id="UP000242869"/>
    </source>
</evidence>
<dbReference type="EMBL" id="FOVE01000010">
    <property type="protein sequence ID" value="SFN47812.1"/>
    <property type="molecule type" value="Genomic_DNA"/>
</dbReference>
<evidence type="ECO:0000256" key="2">
    <source>
        <dbReference type="ARBA" id="ARBA00022475"/>
    </source>
</evidence>
<dbReference type="Pfam" id="PF06271">
    <property type="entry name" value="RDD"/>
    <property type="match status" value="1"/>
</dbReference>
<dbReference type="InterPro" id="IPR051791">
    <property type="entry name" value="Pra-immunoreactive"/>
</dbReference>
<reference evidence="9" key="1">
    <citation type="submission" date="2016-10" db="EMBL/GenBank/DDBJ databases">
        <authorList>
            <person name="Varghese N."/>
            <person name="Submissions S."/>
        </authorList>
    </citation>
    <scope>NUCLEOTIDE SEQUENCE [LARGE SCALE GENOMIC DNA]</scope>
    <source>
        <strain evidence="9">DSM 6150</strain>
    </source>
</reference>
<evidence type="ECO:0000256" key="4">
    <source>
        <dbReference type="ARBA" id="ARBA00022989"/>
    </source>
</evidence>
<evidence type="ECO:0000259" key="7">
    <source>
        <dbReference type="Pfam" id="PF06271"/>
    </source>
</evidence>
<dbReference type="RefSeq" id="WP_091194076.1">
    <property type="nucleotide sequence ID" value="NZ_FOVE01000010.1"/>
</dbReference>
<comment type="subcellular location">
    <subcellularLocation>
        <location evidence="1">Cell membrane</location>
        <topology evidence="1">Multi-pass membrane protein</topology>
    </subcellularLocation>
</comment>
<name>A0A1I4ZBZ6_9NEIS</name>
<dbReference type="STRING" id="83765.SAMN05660284_01577"/>
<dbReference type="PANTHER" id="PTHR36115">
    <property type="entry name" value="PROLINE-RICH ANTIGEN HOMOLOG-RELATED"/>
    <property type="match status" value="1"/>
</dbReference>
<dbReference type="InterPro" id="IPR010432">
    <property type="entry name" value="RDD"/>
</dbReference>
<sequence>MDQQQQNPYAATHLVLNEPGPSEELELADRGVRLGAVVIDILCFAGIGILMAIFIPMFGKGGGKAAAAIIGLLMGGAFLALLIYNLVLIHRNGQTIGKRLLKIKVVRSDGSRCSVARYFFMRYLITAILGAIPFLGVVISLVDPLLIFRESRKCLHDEIADTIVVKA</sequence>
<feature type="transmembrane region" description="Helical" evidence="6">
    <location>
        <begin position="120"/>
        <end position="142"/>
    </location>
</feature>